<feature type="coiled-coil region" evidence="8">
    <location>
        <begin position="126"/>
        <end position="182"/>
    </location>
</feature>
<dbReference type="InterPro" id="IPR020993">
    <property type="entry name" value="Centromere_CenpK"/>
</dbReference>
<evidence type="ECO:0000256" key="1">
    <source>
        <dbReference type="ARBA" id="ARBA00004123"/>
    </source>
</evidence>
<keyword evidence="5 8" id="KW-0175">Coiled coil</keyword>
<evidence type="ECO:0000256" key="7">
    <source>
        <dbReference type="ARBA" id="ARBA00023328"/>
    </source>
</evidence>
<evidence type="ECO:0000256" key="8">
    <source>
        <dbReference type="SAM" id="Coils"/>
    </source>
</evidence>
<gene>
    <name evidence="9" type="ORF">DAPPUDRAFT_300541</name>
</gene>
<protein>
    <submittedName>
        <fullName evidence="9">Uncharacterized protein</fullName>
    </submittedName>
</protein>
<dbReference type="GO" id="GO:0005634">
    <property type="term" value="C:nucleus"/>
    <property type="evidence" value="ECO:0007669"/>
    <property type="project" value="UniProtKB-SubCell"/>
</dbReference>
<name>E9HDE5_DAPPU</name>
<dbReference type="KEGG" id="dpx:DAPPUDRAFT_300541"/>
<dbReference type="Pfam" id="PF11802">
    <property type="entry name" value="CENP-K"/>
    <property type="match status" value="1"/>
</dbReference>
<organism evidence="9 10">
    <name type="scientific">Daphnia pulex</name>
    <name type="common">Water flea</name>
    <dbReference type="NCBI Taxonomy" id="6669"/>
    <lineage>
        <taxon>Eukaryota</taxon>
        <taxon>Metazoa</taxon>
        <taxon>Ecdysozoa</taxon>
        <taxon>Arthropoda</taxon>
        <taxon>Crustacea</taxon>
        <taxon>Branchiopoda</taxon>
        <taxon>Diplostraca</taxon>
        <taxon>Cladocera</taxon>
        <taxon>Anomopoda</taxon>
        <taxon>Daphniidae</taxon>
        <taxon>Daphnia</taxon>
    </lineage>
</organism>
<evidence type="ECO:0000256" key="6">
    <source>
        <dbReference type="ARBA" id="ARBA00023242"/>
    </source>
</evidence>
<keyword evidence="7" id="KW-0137">Centromere</keyword>
<keyword evidence="10" id="KW-1185">Reference proteome</keyword>
<sequence>MEQNDGLREACSKLREIITKNQIRLDAIQKVIDKSKKPSSTISNLQIQQAGPVAAFETRKQGLSSMQEGLKVSDCQPNFPDNKMILIKLARLWQSRSKTEIQELIIEEKLKQASLRVQRERAVNCLNENKQLLEVHLKEKRSLENKEEELEEERVSELEEKLENAKRQYGEMKINLKNTVGEYFPEPEIPGFTGIYSLFNELTKRLINGERDAYAEVKNTWPYYLETLEANGIIECHPTDRSKIRIIDFSDGRLGKTD</sequence>
<evidence type="ECO:0000256" key="4">
    <source>
        <dbReference type="ARBA" id="ARBA00022454"/>
    </source>
</evidence>
<reference evidence="9 10" key="1">
    <citation type="journal article" date="2011" name="Science">
        <title>The ecoresponsive genome of Daphnia pulex.</title>
        <authorList>
            <person name="Colbourne J.K."/>
            <person name="Pfrender M.E."/>
            <person name="Gilbert D."/>
            <person name="Thomas W.K."/>
            <person name="Tucker A."/>
            <person name="Oakley T.H."/>
            <person name="Tokishita S."/>
            <person name="Aerts A."/>
            <person name="Arnold G.J."/>
            <person name="Basu M.K."/>
            <person name="Bauer D.J."/>
            <person name="Caceres C.E."/>
            <person name="Carmel L."/>
            <person name="Casola C."/>
            <person name="Choi J.H."/>
            <person name="Detter J.C."/>
            <person name="Dong Q."/>
            <person name="Dusheyko S."/>
            <person name="Eads B.D."/>
            <person name="Frohlich T."/>
            <person name="Geiler-Samerotte K.A."/>
            <person name="Gerlach D."/>
            <person name="Hatcher P."/>
            <person name="Jogdeo S."/>
            <person name="Krijgsveld J."/>
            <person name="Kriventseva E.V."/>
            <person name="Kultz D."/>
            <person name="Laforsch C."/>
            <person name="Lindquist E."/>
            <person name="Lopez J."/>
            <person name="Manak J.R."/>
            <person name="Muller J."/>
            <person name="Pangilinan J."/>
            <person name="Patwardhan R.P."/>
            <person name="Pitluck S."/>
            <person name="Pritham E.J."/>
            <person name="Rechtsteiner A."/>
            <person name="Rho M."/>
            <person name="Rogozin I.B."/>
            <person name="Sakarya O."/>
            <person name="Salamov A."/>
            <person name="Schaack S."/>
            <person name="Shapiro H."/>
            <person name="Shiga Y."/>
            <person name="Skalitzky C."/>
            <person name="Smith Z."/>
            <person name="Souvorov A."/>
            <person name="Sung W."/>
            <person name="Tang Z."/>
            <person name="Tsuchiya D."/>
            <person name="Tu H."/>
            <person name="Vos H."/>
            <person name="Wang M."/>
            <person name="Wolf Y.I."/>
            <person name="Yamagata H."/>
            <person name="Yamada T."/>
            <person name="Ye Y."/>
            <person name="Shaw J.R."/>
            <person name="Andrews J."/>
            <person name="Crease T.J."/>
            <person name="Tang H."/>
            <person name="Lucas S.M."/>
            <person name="Robertson H.M."/>
            <person name="Bork P."/>
            <person name="Koonin E.V."/>
            <person name="Zdobnov E.M."/>
            <person name="Grigoriev I.V."/>
            <person name="Lynch M."/>
            <person name="Boore J.L."/>
        </authorList>
    </citation>
    <scope>NUCLEOTIDE SEQUENCE [LARGE SCALE GENOMIC DNA]</scope>
</reference>
<dbReference type="OrthoDB" id="9445768at2759"/>
<dbReference type="PANTHER" id="PTHR14401">
    <property type="entry name" value="CENTROMERE PROTEIN K"/>
    <property type="match status" value="1"/>
</dbReference>
<dbReference type="Proteomes" id="UP000000305">
    <property type="component" value="Unassembled WGS sequence"/>
</dbReference>
<accession>E9HDE5</accession>
<dbReference type="HOGENOM" id="CLU_1078726_0_0_1"/>
<dbReference type="EMBL" id="GL732623">
    <property type="protein sequence ID" value="EFX70239.1"/>
    <property type="molecule type" value="Genomic_DNA"/>
</dbReference>
<dbReference type="GO" id="GO:0051382">
    <property type="term" value="P:kinetochore assembly"/>
    <property type="evidence" value="ECO:0007669"/>
    <property type="project" value="InterPro"/>
</dbReference>
<evidence type="ECO:0000313" key="9">
    <source>
        <dbReference type="EMBL" id="EFX70239.1"/>
    </source>
</evidence>
<evidence type="ECO:0000313" key="10">
    <source>
        <dbReference type="Proteomes" id="UP000000305"/>
    </source>
</evidence>
<keyword evidence="6" id="KW-0539">Nucleus</keyword>
<evidence type="ECO:0000256" key="5">
    <source>
        <dbReference type="ARBA" id="ARBA00023054"/>
    </source>
</evidence>
<dbReference type="AlphaFoldDB" id="E9HDE5"/>
<dbReference type="PANTHER" id="PTHR14401:SF6">
    <property type="entry name" value="CENTROMERE PROTEIN K"/>
    <property type="match status" value="1"/>
</dbReference>
<comment type="subcellular location">
    <subcellularLocation>
        <location evidence="2">Chromosome</location>
        <location evidence="2">Centromere</location>
    </subcellularLocation>
    <subcellularLocation>
        <location evidence="1">Nucleus</location>
    </subcellularLocation>
</comment>
<proteinExistence type="inferred from homology"/>
<dbReference type="InParanoid" id="E9HDE5"/>
<comment type="similarity">
    <text evidence="3">Belongs to the CENP-K/MCM22 family.</text>
</comment>
<evidence type="ECO:0000256" key="2">
    <source>
        <dbReference type="ARBA" id="ARBA00004584"/>
    </source>
</evidence>
<dbReference type="GO" id="GO:0000775">
    <property type="term" value="C:chromosome, centromeric region"/>
    <property type="evidence" value="ECO:0007669"/>
    <property type="project" value="UniProtKB-SubCell"/>
</dbReference>
<dbReference type="GO" id="GO:0000070">
    <property type="term" value="P:mitotic sister chromatid segregation"/>
    <property type="evidence" value="ECO:0000318"/>
    <property type="project" value="GO_Central"/>
</dbReference>
<keyword evidence="4" id="KW-0158">Chromosome</keyword>
<evidence type="ECO:0000256" key="3">
    <source>
        <dbReference type="ARBA" id="ARBA00005795"/>
    </source>
</evidence>